<dbReference type="EMBL" id="JBHSMD010000006">
    <property type="protein sequence ID" value="MFC5494889.1"/>
    <property type="molecule type" value="Genomic_DNA"/>
</dbReference>
<proteinExistence type="predicted"/>
<keyword evidence="3" id="KW-1185">Reference proteome</keyword>
<name>A0ABW0N7J3_9ACTN</name>
<dbReference type="RefSeq" id="WP_345175244.1">
    <property type="nucleotide sequence ID" value="NZ_BAABFQ010000005.1"/>
</dbReference>
<dbReference type="Proteomes" id="UP001595956">
    <property type="component" value="Unassembled WGS sequence"/>
</dbReference>
<accession>A0ABW0N7J3</accession>
<gene>
    <name evidence="2" type="ORF">ACFPKY_17390</name>
</gene>
<evidence type="ECO:0000313" key="2">
    <source>
        <dbReference type="EMBL" id="MFC5494889.1"/>
    </source>
</evidence>
<feature type="region of interest" description="Disordered" evidence="1">
    <location>
        <begin position="326"/>
        <end position="347"/>
    </location>
</feature>
<sequence length="347" mass="38208">MILTASTIKDSPENVRFFVSANLASGVDHMVVFLDAPKEPGQPEVAAELAEHPHVTCIPTGRKSWWTDGRPQSLNVRQRINANVVRRALEPFAWAEWLFHIDGDEVARVDREALAAVPAGTDAVHLPPWEAVSQWSQPERPTRFKRLLEDADLNLLQVLGTIGEPTNQAYFHGHVMGKSGVRPGSGLALTLHEAISADGERQPRHTDPRLSVLHYDAPSGEEFVRKWTALAQAGPARYRPDRAPAAKALRALASSDLPEDVRATYLRRIYDLTTRDDVETLADLRLLVEHDPLQAGATPRPFPAGAAEALAARVAELAAGPKAGFYVEESSPPRERNKRLKRLVGRS</sequence>
<feature type="compositionally biased region" description="Basic residues" evidence="1">
    <location>
        <begin position="336"/>
        <end position="347"/>
    </location>
</feature>
<evidence type="ECO:0008006" key="4">
    <source>
        <dbReference type="Google" id="ProtNLM"/>
    </source>
</evidence>
<evidence type="ECO:0000256" key="1">
    <source>
        <dbReference type="SAM" id="MobiDB-lite"/>
    </source>
</evidence>
<comment type="caution">
    <text evidence="2">The sequence shown here is derived from an EMBL/GenBank/DDBJ whole genome shotgun (WGS) entry which is preliminary data.</text>
</comment>
<protein>
    <recommendedName>
        <fullName evidence="4">Glycosyltransferase family 2 protein</fullName>
    </recommendedName>
</protein>
<evidence type="ECO:0000313" key="3">
    <source>
        <dbReference type="Proteomes" id="UP001595956"/>
    </source>
</evidence>
<reference evidence="3" key="1">
    <citation type="journal article" date="2019" name="Int. J. Syst. Evol. Microbiol.">
        <title>The Global Catalogue of Microorganisms (GCM) 10K type strain sequencing project: providing services to taxonomists for standard genome sequencing and annotation.</title>
        <authorList>
            <consortium name="The Broad Institute Genomics Platform"/>
            <consortium name="The Broad Institute Genome Sequencing Center for Infectious Disease"/>
            <person name="Wu L."/>
            <person name="Ma J."/>
        </authorList>
    </citation>
    <scope>NUCLEOTIDE SEQUENCE [LARGE SCALE GENOMIC DNA]</scope>
    <source>
        <strain evidence="3">KACC 13778</strain>
    </source>
</reference>
<organism evidence="2 3">
    <name type="scientific">Nocardioides caricicola</name>
    <dbReference type="NCBI Taxonomy" id="634770"/>
    <lineage>
        <taxon>Bacteria</taxon>
        <taxon>Bacillati</taxon>
        <taxon>Actinomycetota</taxon>
        <taxon>Actinomycetes</taxon>
        <taxon>Propionibacteriales</taxon>
        <taxon>Nocardioidaceae</taxon>
        <taxon>Nocardioides</taxon>
    </lineage>
</organism>